<keyword evidence="3" id="KW-1185">Reference proteome</keyword>
<evidence type="ECO:0000256" key="1">
    <source>
        <dbReference type="SAM" id="MobiDB-lite"/>
    </source>
</evidence>
<feature type="region of interest" description="Disordered" evidence="1">
    <location>
        <begin position="66"/>
        <end position="88"/>
    </location>
</feature>
<dbReference type="Proteomes" id="UP001281761">
    <property type="component" value="Unassembled WGS sequence"/>
</dbReference>
<dbReference type="EMBL" id="JARBJD010000224">
    <property type="protein sequence ID" value="KAK2946592.1"/>
    <property type="molecule type" value="Genomic_DNA"/>
</dbReference>
<evidence type="ECO:0000313" key="3">
    <source>
        <dbReference type="Proteomes" id="UP001281761"/>
    </source>
</evidence>
<gene>
    <name evidence="2" type="ORF">BLNAU_18505</name>
</gene>
<sequence length="88" mass="9325">MQSLFLTHIHAASPSFQLSLPSTPAPVSLTADPDVIPVVFSIMSFGCGKETDAEANDAVLSLAESERPPIPTFHPSTLTPAQHAILEE</sequence>
<evidence type="ECO:0000313" key="2">
    <source>
        <dbReference type="EMBL" id="KAK2946592.1"/>
    </source>
</evidence>
<accession>A0ABQ9X491</accession>
<comment type="caution">
    <text evidence="2">The sequence shown here is derived from an EMBL/GenBank/DDBJ whole genome shotgun (WGS) entry which is preliminary data.</text>
</comment>
<organism evidence="2 3">
    <name type="scientific">Blattamonas nauphoetae</name>
    <dbReference type="NCBI Taxonomy" id="2049346"/>
    <lineage>
        <taxon>Eukaryota</taxon>
        <taxon>Metamonada</taxon>
        <taxon>Preaxostyla</taxon>
        <taxon>Oxymonadida</taxon>
        <taxon>Blattamonas</taxon>
    </lineage>
</organism>
<proteinExistence type="predicted"/>
<name>A0ABQ9X491_9EUKA</name>
<protein>
    <submittedName>
        <fullName evidence="2">Uncharacterized protein</fullName>
    </submittedName>
</protein>
<reference evidence="2 3" key="1">
    <citation type="journal article" date="2022" name="bioRxiv">
        <title>Genomics of Preaxostyla Flagellates Illuminates Evolutionary Transitions and the Path Towards Mitochondrial Loss.</title>
        <authorList>
            <person name="Novak L.V.F."/>
            <person name="Treitli S.C."/>
            <person name="Pyrih J."/>
            <person name="Halakuc P."/>
            <person name="Pipaliya S.V."/>
            <person name="Vacek V."/>
            <person name="Brzon O."/>
            <person name="Soukal P."/>
            <person name="Eme L."/>
            <person name="Dacks J.B."/>
            <person name="Karnkowska A."/>
            <person name="Elias M."/>
            <person name="Hampl V."/>
        </authorList>
    </citation>
    <scope>NUCLEOTIDE SEQUENCE [LARGE SCALE GENOMIC DNA]</scope>
    <source>
        <strain evidence="2">NAU3</strain>
        <tissue evidence="2">Gut</tissue>
    </source>
</reference>